<evidence type="ECO:0000313" key="2">
    <source>
        <dbReference type="Proteomes" id="UP000054248"/>
    </source>
</evidence>
<reference evidence="2" key="2">
    <citation type="submission" date="2015-01" db="EMBL/GenBank/DDBJ databases">
        <title>Evolutionary Origins and Diversification of the Mycorrhizal Mutualists.</title>
        <authorList>
            <consortium name="DOE Joint Genome Institute"/>
            <consortium name="Mycorrhizal Genomics Consortium"/>
            <person name="Kohler A."/>
            <person name="Kuo A."/>
            <person name="Nagy L.G."/>
            <person name="Floudas D."/>
            <person name="Copeland A."/>
            <person name="Barry K.W."/>
            <person name="Cichocki N."/>
            <person name="Veneault-Fourrey C."/>
            <person name="LaButti K."/>
            <person name="Lindquist E.A."/>
            <person name="Lipzen A."/>
            <person name="Lundell T."/>
            <person name="Morin E."/>
            <person name="Murat C."/>
            <person name="Riley R."/>
            <person name="Ohm R."/>
            <person name="Sun H."/>
            <person name="Tunlid A."/>
            <person name="Henrissat B."/>
            <person name="Grigoriev I.V."/>
            <person name="Hibbett D.S."/>
            <person name="Martin F."/>
        </authorList>
    </citation>
    <scope>NUCLEOTIDE SEQUENCE [LARGE SCALE GENOMIC DNA]</scope>
    <source>
        <strain evidence="2">MUT 4182</strain>
    </source>
</reference>
<reference evidence="1 2" key="1">
    <citation type="submission" date="2014-04" db="EMBL/GenBank/DDBJ databases">
        <authorList>
            <consortium name="DOE Joint Genome Institute"/>
            <person name="Kuo A."/>
            <person name="Girlanda M."/>
            <person name="Perotto S."/>
            <person name="Kohler A."/>
            <person name="Nagy L.G."/>
            <person name="Floudas D."/>
            <person name="Copeland A."/>
            <person name="Barry K.W."/>
            <person name="Cichocki N."/>
            <person name="Veneault-Fourrey C."/>
            <person name="LaButti K."/>
            <person name="Lindquist E.A."/>
            <person name="Lipzen A."/>
            <person name="Lundell T."/>
            <person name="Morin E."/>
            <person name="Murat C."/>
            <person name="Sun H."/>
            <person name="Tunlid A."/>
            <person name="Henrissat B."/>
            <person name="Grigoriev I.V."/>
            <person name="Hibbett D.S."/>
            <person name="Martin F."/>
            <person name="Nordberg H.P."/>
            <person name="Cantor M.N."/>
            <person name="Hua S.X."/>
        </authorList>
    </citation>
    <scope>NUCLEOTIDE SEQUENCE [LARGE SCALE GENOMIC DNA]</scope>
    <source>
        <strain evidence="1 2">MUT 4182</strain>
    </source>
</reference>
<organism evidence="1 2">
    <name type="scientific">Tulasnella calospora MUT 4182</name>
    <dbReference type="NCBI Taxonomy" id="1051891"/>
    <lineage>
        <taxon>Eukaryota</taxon>
        <taxon>Fungi</taxon>
        <taxon>Dikarya</taxon>
        <taxon>Basidiomycota</taxon>
        <taxon>Agaricomycotina</taxon>
        <taxon>Agaricomycetes</taxon>
        <taxon>Cantharellales</taxon>
        <taxon>Tulasnellaceae</taxon>
        <taxon>Tulasnella</taxon>
    </lineage>
</organism>
<dbReference type="Proteomes" id="UP000054248">
    <property type="component" value="Unassembled WGS sequence"/>
</dbReference>
<dbReference type="AlphaFoldDB" id="A0A0C3PYY1"/>
<gene>
    <name evidence="1" type="ORF">M407DRAFT_29754</name>
</gene>
<dbReference type="HOGENOM" id="CLU_2086558_0_0_1"/>
<dbReference type="EMBL" id="KN823168">
    <property type="protein sequence ID" value="KIO20600.1"/>
    <property type="molecule type" value="Genomic_DNA"/>
</dbReference>
<sequence length="117" mass="12765">MARPSHVCRFGSGHPKLSSTVTTEFSGFICTGLSNFTHRGFLLSARHVPTKSSSTIGPIYSTKLIDTHPFSERHADGGGQPILFIDLEGADSQDSVGRVARLDCEIVTFEIKIRRFG</sequence>
<accession>A0A0C3PYY1</accession>
<protein>
    <submittedName>
        <fullName evidence="1">Uncharacterized protein</fullName>
    </submittedName>
</protein>
<keyword evidence="2" id="KW-1185">Reference proteome</keyword>
<name>A0A0C3PYY1_9AGAM</name>
<evidence type="ECO:0000313" key="1">
    <source>
        <dbReference type="EMBL" id="KIO20600.1"/>
    </source>
</evidence>
<proteinExistence type="predicted"/>